<feature type="compositionally biased region" description="Basic and acidic residues" evidence="1">
    <location>
        <begin position="310"/>
        <end position="324"/>
    </location>
</feature>
<dbReference type="VEuPathDB" id="MicrosporidiaDB:SLOPH_507"/>
<feature type="region of interest" description="Disordered" evidence="1">
    <location>
        <begin position="273"/>
        <end position="324"/>
    </location>
</feature>
<dbReference type="EMBL" id="ATCN01000944">
    <property type="protein sequence ID" value="EPR78207.1"/>
    <property type="molecule type" value="Genomic_DNA"/>
</dbReference>
<reference evidence="4" key="1">
    <citation type="journal article" date="2013" name="PLoS Genet.">
        <title>The genome of Spraguea lophii and the basis of host-microsporidian interactions.</title>
        <authorList>
            <person name="Campbell S.E."/>
            <person name="Williams T.A."/>
            <person name="Yousuf A."/>
            <person name="Soanes D.M."/>
            <person name="Paszkiewicz K.H."/>
            <person name="Williams B.A.P."/>
        </authorList>
    </citation>
    <scope>NUCLEOTIDE SEQUENCE [LARGE SCALE GENOMIC DNA]</scope>
    <source>
        <strain evidence="4">42_110</strain>
    </source>
</reference>
<dbReference type="InParanoid" id="S7W940"/>
<feature type="transmembrane region" description="Helical" evidence="2">
    <location>
        <begin position="331"/>
        <end position="351"/>
    </location>
</feature>
<keyword evidence="2" id="KW-1133">Transmembrane helix</keyword>
<dbReference type="AlphaFoldDB" id="S7W940"/>
<dbReference type="HOGENOM" id="CLU_067177_0_0_1"/>
<evidence type="ECO:0000313" key="3">
    <source>
        <dbReference type="EMBL" id="EPR78207.1"/>
    </source>
</evidence>
<comment type="caution">
    <text evidence="3">The sequence shown here is derived from an EMBL/GenBank/DDBJ whole genome shotgun (WGS) entry which is preliminary data.</text>
</comment>
<keyword evidence="2" id="KW-0472">Membrane</keyword>
<keyword evidence="4" id="KW-1185">Reference proteome</keyword>
<accession>S7W940</accession>
<evidence type="ECO:0000256" key="2">
    <source>
        <dbReference type="SAM" id="Phobius"/>
    </source>
</evidence>
<sequence>MLSINKLNFIYEKEKNLNFFIKIYKSIKLLNMIRIKKLPILYLIYFMNMQASNIINRGKKANIKDVLIKIREKNRTERKGYEIIDNLGYSARLRDNKKIRFKINSLKYNGIRIDNTHNKTHHSFSKLKLNDKGKLEGKNKNGNDIPENKIMISYILFYANITIGNNTINTFIHIIPQQYIIYNNVVNTTFEMEIYDLRVCLDVDSNGVYSNKDYDYIAGSTYKKSSLNYNSFILANKPSSIKISNFEKTGYIYYFNSRSEKLERITLKPEATFNESEGERTLQPEATFNESEGERTLQPEATFNENEGEGITKSETSSDGKRKEVASKNNIKIGNTMIILISIQIIFWLFIQIY</sequence>
<organism evidence="3 4">
    <name type="scientific">Spraguea lophii (strain 42_110)</name>
    <name type="common">Microsporidian parasite</name>
    <dbReference type="NCBI Taxonomy" id="1358809"/>
    <lineage>
        <taxon>Eukaryota</taxon>
        <taxon>Fungi</taxon>
        <taxon>Fungi incertae sedis</taxon>
        <taxon>Microsporidia</taxon>
        <taxon>Spragueidae</taxon>
        <taxon>Spraguea</taxon>
    </lineage>
</organism>
<evidence type="ECO:0000256" key="1">
    <source>
        <dbReference type="SAM" id="MobiDB-lite"/>
    </source>
</evidence>
<protein>
    <submittedName>
        <fullName evidence="3">Uncharacterized protein</fullName>
    </submittedName>
</protein>
<gene>
    <name evidence="3" type="ORF">SLOPH_507</name>
</gene>
<proteinExistence type="predicted"/>
<dbReference type="Proteomes" id="UP000014978">
    <property type="component" value="Unassembled WGS sequence"/>
</dbReference>
<evidence type="ECO:0000313" key="4">
    <source>
        <dbReference type="Proteomes" id="UP000014978"/>
    </source>
</evidence>
<keyword evidence="2" id="KW-0812">Transmembrane</keyword>
<name>S7W940_SPRLO</name>